<name>A0A2P6AU52_9GAMM</name>
<gene>
    <name evidence="1" type="ORF">C5O18_02720</name>
</gene>
<dbReference type="RefSeq" id="WP_158249248.1">
    <property type="nucleotide sequence ID" value="NZ_PTQZ01000033.1"/>
</dbReference>
<evidence type="ECO:0000313" key="1">
    <source>
        <dbReference type="EMBL" id="PQA48969.1"/>
    </source>
</evidence>
<proteinExistence type="predicted"/>
<feature type="non-terminal residue" evidence="1">
    <location>
        <position position="1"/>
    </location>
</feature>
<dbReference type="Proteomes" id="UP000243900">
    <property type="component" value="Unassembled WGS sequence"/>
</dbReference>
<dbReference type="AlphaFoldDB" id="A0A2P6AU52"/>
<dbReference type="EMBL" id="PTQZ01000033">
    <property type="protein sequence ID" value="PQA48969.1"/>
    <property type="molecule type" value="Genomic_DNA"/>
</dbReference>
<comment type="caution">
    <text evidence="1">The sequence shown here is derived from an EMBL/GenBank/DDBJ whole genome shotgun (WGS) entry which is preliminary data.</text>
</comment>
<sequence>QLLERVARLSGGELVRAMSSQEPALLRLSGVEQPERVWQAVCAAALALRLAERAGMAREAEGLLWLPMKAGLHCRPGDQAESVDIPALLACAAPAQQLLVSGRPELPGSVARRARWGTCVQLDIPGQGRLLATALVTLEAEADAAVAAQAERLVPLSTGTAENGPDLPA</sequence>
<evidence type="ECO:0000313" key="2">
    <source>
        <dbReference type="Proteomes" id="UP000243900"/>
    </source>
</evidence>
<reference evidence="2" key="1">
    <citation type="submission" date="2018-02" db="EMBL/GenBank/DDBJ databases">
        <title>Genome sequencing of Solimonas sp. HR-BB.</title>
        <authorList>
            <person name="Lee Y."/>
            <person name="Jeon C.O."/>
        </authorList>
    </citation>
    <scope>NUCLEOTIDE SEQUENCE [LARGE SCALE GENOMIC DNA]</scope>
    <source>
        <strain evidence="2">HR-E</strain>
    </source>
</reference>
<organism evidence="1 2">
    <name type="scientific">Amnimonas aquatica</name>
    <dbReference type="NCBI Taxonomy" id="2094561"/>
    <lineage>
        <taxon>Bacteria</taxon>
        <taxon>Pseudomonadati</taxon>
        <taxon>Pseudomonadota</taxon>
        <taxon>Gammaproteobacteria</taxon>
        <taxon>Moraxellales</taxon>
        <taxon>Moraxellaceae</taxon>
        <taxon>Amnimonas</taxon>
    </lineage>
</organism>
<protein>
    <submittedName>
        <fullName evidence="1">Uncharacterized protein</fullName>
    </submittedName>
</protein>
<keyword evidence="2" id="KW-1185">Reference proteome</keyword>
<accession>A0A2P6AU52</accession>